<reference evidence="4" key="1">
    <citation type="submission" date="2016-04" db="UniProtKB">
        <authorList>
            <consortium name="WormBaseParasite"/>
        </authorList>
    </citation>
    <scope>IDENTIFICATION</scope>
</reference>
<keyword evidence="1" id="KW-0175">Coiled coil</keyword>
<proteinExistence type="predicted"/>
<keyword evidence="3" id="KW-1185">Reference proteome</keyword>
<name>A0A0N5ASI3_9BILA</name>
<dbReference type="WBParaSite" id="SMUV_0000775001-mRNA-1">
    <property type="protein sequence ID" value="SMUV_0000775001-mRNA-1"/>
    <property type="gene ID" value="SMUV_0000775001"/>
</dbReference>
<organism evidence="3 4">
    <name type="scientific">Syphacia muris</name>
    <dbReference type="NCBI Taxonomy" id="451379"/>
    <lineage>
        <taxon>Eukaryota</taxon>
        <taxon>Metazoa</taxon>
        <taxon>Ecdysozoa</taxon>
        <taxon>Nematoda</taxon>
        <taxon>Chromadorea</taxon>
        <taxon>Rhabditida</taxon>
        <taxon>Spirurina</taxon>
        <taxon>Oxyuridomorpha</taxon>
        <taxon>Oxyuroidea</taxon>
        <taxon>Oxyuridae</taxon>
        <taxon>Syphacia</taxon>
    </lineage>
</organism>
<evidence type="ECO:0000313" key="4">
    <source>
        <dbReference type="WBParaSite" id="SMUV_0000775001-mRNA-1"/>
    </source>
</evidence>
<feature type="region of interest" description="Disordered" evidence="2">
    <location>
        <begin position="222"/>
        <end position="276"/>
    </location>
</feature>
<feature type="region of interest" description="Disordered" evidence="2">
    <location>
        <begin position="1"/>
        <end position="37"/>
    </location>
</feature>
<protein>
    <submittedName>
        <fullName evidence="4">Rho-GAP domain-containing protein</fullName>
    </submittedName>
</protein>
<sequence>MRSRGRLSGGSINIASPNGDVSPKSPQSPESKTKIMTGNFSPVHTRRRTQSEDVTKVLPDFAAFDISQKCSKILSSFEPEVHDIDGELLDLLQIESELNMLLTHCIDHQKKIIGEIHFLETGDYRSEDISKRLMPTYELRNFDNIAPSTSAEAEEKASTEAASANEEDDYDSSCPTVNMPGKFWKFIKDYQSELDETFLYKYYTQILSPLFTDDSVRSADSDAKSSRIMSYSPNSKSKTPISSPLASPTYRRVLKRQGSTGKPLETPAKTPKLENEGIDSLLAETIQAWSSEEKLKFPWMQNCFSDGSACNGTEPLFNRCDQENNDMEEEFDKKEADGGDKFADRFDKSVLGIEYKNLKDTVINVINASQIGFSKDVEKNTLKKEFWPDYCSGGSSGSQVIAHFEAFKKTLMNFVKGAMEIKFSADHDVMDGVSNAEFNRGNENSVFMPSCKTEGIEVDERKSEALEIGQNLDQVSAALKKAEEDLQDRNESCRFIAVIVWHRILAEFIRKKLETDLSNATKELNVVREKYFRSYPPKKPANDKEREECAVALRKYNSALKNYYEIC</sequence>
<feature type="compositionally biased region" description="Polar residues" evidence="2">
    <location>
        <begin position="24"/>
        <end position="37"/>
    </location>
</feature>
<accession>A0A0N5ASI3</accession>
<evidence type="ECO:0000256" key="1">
    <source>
        <dbReference type="SAM" id="Coils"/>
    </source>
</evidence>
<evidence type="ECO:0000256" key="2">
    <source>
        <dbReference type="SAM" id="MobiDB-lite"/>
    </source>
</evidence>
<feature type="region of interest" description="Disordered" evidence="2">
    <location>
        <begin position="148"/>
        <end position="173"/>
    </location>
</feature>
<feature type="compositionally biased region" description="Polar residues" evidence="2">
    <location>
        <begin position="227"/>
        <end position="246"/>
    </location>
</feature>
<dbReference type="AlphaFoldDB" id="A0A0N5ASI3"/>
<feature type="coiled-coil region" evidence="1">
    <location>
        <begin position="465"/>
        <end position="530"/>
    </location>
</feature>
<dbReference type="Proteomes" id="UP000046393">
    <property type="component" value="Unplaced"/>
</dbReference>
<evidence type="ECO:0000313" key="3">
    <source>
        <dbReference type="Proteomes" id="UP000046393"/>
    </source>
</evidence>
<dbReference type="STRING" id="451379.A0A0N5ASI3"/>